<evidence type="ECO:0000313" key="4">
    <source>
        <dbReference type="Proteomes" id="UP000612055"/>
    </source>
</evidence>
<keyword evidence="2" id="KW-0472">Membrane</keyword>
<dbReference type="AlphaFoldDB" id="A0A835XJG2"/>
<evidence type="ECO:0000313" key="3">
    <source>
        <dbReference type="EMBL" id="KAG2485867.1"/>
    </source>
</evidence>
<evidence type="ECO:0000256" key="2">
    <source>
        <dbReference type="SAM" id="Phobius"/>
    </source>
</evidence>
<proteinExistence type="predicted"/>
<keyword evidence="2" id="KW-0812">Transmembrane</keyword>
<accession>A0A835XJG2</accession>
<keyword evidence="4" id="KW-1185">Reference proteome</keyword>
<comment type="caution">
    <text evidence="3">The sequence shown here is derived from an EMBL/GenBank/DDBJ whole genome shotgun (WGS) entry which is preliminary data.</text>
</comment>
<dbReference type="Proteomes" id="UP000612055">
    <property type="component" value="Unassembled WGS sequence"/>
</dbReference>
<reference evidence="3" key="1">
    <citation type="journal article" date="2020" name="bioRxiv">
        <title>Comparative genomics of Chlamydomonas.</title>
        <authorList>
            <person name="Craig R.J."/>
            <person name="Hasan A.R."/>
            <person name="Ness R.W."/>
            <person name="Keightley P.D."/>
        </authorList>
    </citation>
    <scope>NUCLEOTIDE SEQUENCE</scope>
    <source>
        <strain evidence="3">CCAP 11/70</strain>
    </source>
</reference>
<evidence type="ECO:0000256" key="1">
    <source>
        <dbReference type="SAM" id="MobiDB-lite"/>
    </source>
</evidence>
<dbReference type="OrthoDB" id="548247at2759"/>
<sequence length="312" mass="32961">MLARALHPVRASGSSTQQQTHADISYGRAAAPLTARRGLHSGLPRGRGDAQHRLRAPPCGAAAGWSYDNRQPSNPDWSSSGVYADPRASPRPTDEGPSTSYDQESDALSEIARAAVDTVAGFLSFLVGRLSDAFLALLPSNVKRRAVENTVKGALVLLGLALLQSVLSLVLTVGTLVLAVYAAHAVFGMHLPLVPGTMPPGGGTEGYGASASGAPPRGPTMDPRYGTGQFGYGDMPPPAQGMPPNNGGYGARPSYPQQPYQQPPYQQQQPYQQSPYQQGPYPGAGQYPPRPGYRQSGPNQRPGPTIDVYFDN</sequence>
<feature type="region of interest" description="Disordered" evidence="1">
    <location>
        <begin position="204"/>
        <end position="312"/>
    </location>
</feature>
<feature type="region of interest" description="Disordered" evidence="1">
    <location>
        <begin position="1"/>
        <end position="105"/>
    </location>
</feature>
<keyword evidence="2" id="KW-1133">Transmembrane helix</keyword>
<feature type="transmembrane region" description="Helical" evidence="2">
    <location>
        <begin position="154"/>
        <end position="183"/>
    </location>
</feature>
<feature type="compositionally biased region" description="Polar residues" evidence="1">
    <location>
        <begin position="12"/>
        <end position="22"/>
    </location>
</feature>
<organism evidence="3 4">
    <name type="scientific">Edaphochlamys debaryana</name>
    <dbReference type="NCBI Taxonomy" id="47281"/>
    <lineage>
        <taxon>Eukaryota</taxon>
        <taxon>Viridiplantae</taxon>
        <taxon>Chlorophyta</taxon>
        <taxon>core chlorophytes</taxon>
        <taxon>Chlorophyceae</taxon>
        <taxon>CS clade</taxon>
        <taxon>Chlamydomonadales</taxon>
        <taxon>Chlamydomonadales incertae sedis</taxon>
        <taxon>Edaphochlamys</taxon>
    </lineage>
</organism>
<feature type="compositionally biased region" description="Polar residues" evidence="1">
    <location>
        <begin position="68"/>
        <end position="81"/>
    </location>
</feature>
<gene>
    <name evidence="3" type="ORF">HYH03_015450</name>
</gene>
<protein>
    <submittedName>
        <fullName evidence="3">Uncharacterized protein</fullName>
    </submittedName>
</protein>
<name>A0A835XJG2_9CHLO</name>
<feature type="compositionally biased region" description="Low complexity" evidence="1">
    <location>
        <begin position="251"/>
        <end position="287"/>
    </location>
</feature>
<dbReference type="EMBL" id="JAEHOE010000121">
    <property type="protein sequence ID" value="KAG2485867.1"/>
    <property type="molecule type" value="Genomic_DNA"/>
</dbReference>